<dbReference type="Proteomes" id="UP000273405">
    <property type="component" value="Unassembled WGS sequence"/>
</dbReference>
<protein>
    <recommendedName>
        <fullName evidence="4">Invertebrate defensins family profile domain-containing protein</fullName>
    </recommendedName>
</protein>
<dbReference type="EMBL" id="RAWG01000034">
    <property type="protein sequence ID" value="RKH45545.1"/>
    <property type="molecule type" value="Genomic_DNA"/>
</dbReference>
<dbReference type="AlphaFoldDB" id="A0A3A8NWM4"/>
<sequence length="67" mass="6954">MRLSVKKAGRVVLAMLTGASMSFGLTLAFSTPAQASQVECGATECNQSCQSKGFRLGKCVNGACTCF</sequence>
<dbReference type="Pfam" id="PF00451">
    <property type="entry name" value="Toxin_2"/>
    <property type="match status" value="1"/>
</dbReference>
<evidence type="ECO:0008006" key="4">
    <source>
        <dbReference type="Google" id="ProtNLM"/>
    </source>
</evidence>
<comment type="caution">
    <text evidence="2">The sequence shown here is derived from an EMBL/GenBank/DDBJ whole genome shotgun (WGS) entry which is preliminary data.</text>
</comment>
<dbReference type="InterPro" id="IPR001947">
    <property type="entry name" value="Scorpion_toxinS_K_inh"/>
</dbReference>
<dbReference type="GO" id="GO:0008200">
    <property type="term" value="F:ion channel inhibitor activity"/>
    <property type="evidence" value="ECO:0007669"/>
    <property type="project" value="InterPro"/>
</dbReference>
<reference evidence="3" key="1">
    <citation type="submission" date="2018-09" db="EMBL/GenBank/DDBJ databases">
        <authorList>
            <person name="Livingstone P.G."/>
            <person name="Whitworth D.E."/>
        </authorList>
    </citation>
    <scope>NUCLEOTIDE SEQUENCE [LARGE SCALE GENOMIC DNA]</scope>
    <source>
        <strain evidence="3">CA040B</strain>
    </source>
</reference>
<dbReference type="InterPro" id="IPR036574">
    <property type="entry name" value="Scorpion_toxin-like_sf"/>
</dbReference>
<name>A0A3A8NWM4_9BACT</name>
<evidence type="ECO:0000313" key="3">
    <source>
        <dbReference type="Proteomes" id="UP000273405"/>
    </source>
</evidence>
<dbReference type="Gene3D" id="3.30.30.10">
    <property type="entry name" value="Knottin, scorpion toxin-like"/>
    <property type="match status" value="1"/>
</dbReference>
<feature type="signal peptide" evidence="1">
    <location>
        <begin position="1"/>
        <end position="35"/>
    </location>
</feature>
<feature type="chain" id="PRO_5017249793" description="Invertebrate defensins family profile domain-containing protein" evidence="1">
    <location>
        <begin position="36"/>
        <end position="67"/>
    </location>
</feature>
<dbReference type="RefSeq" id="WP_120624627.1">
    <property type="nucleotide sequence ID" value="NZ_RAWG01000034.1"/>
</dbReference>
<evidence type="ECO:0000256" key="1">
    <source>
        <dbReference type="SAM" id="SignalP"/>
    </source>
</evidence>
<dbReference type="GO" id="GO:0005576">
    <property type="term" value="C:extracellular region"/>
    <property type="evidence" value="ECO:0007669"/>
    <property type="project" value="InterPro"/>
</dbReference>
<evidence type="ECO:0000313" key="2">
    <source>
        <dbReference type="EMBL" id="RKH45545.1"/>
    </source>
</evidence>
<keyword evidence="3" id="KW-1185">Reference proteome</keyword>
<accession>A0A3A8NWM4</accession>
<gene>
    <name evidence="2" type="ORF">D7X12_07790</name>
</gene>
<keyword evidence="1" id="KW-0732">Signal</keyword>
<organism evidence="2 3">
    <name type="scientific">Corallococcus sicarius</name>
    <dbReference type="NCBI Taxonomy" id="2316726"/>
    <lineage>
        <taxon>Bacteria</taxon>
        <taxon>Pseudomonadati</taxon>
        <taxon>Myxococcota</taxon>
        <taxon>Myxococcia</taxon>
        <taxon>Myxococcales</taxon>
        <taxon>Cystobacterineae</taxon>
        <taxon>Myxococcaceae</taxon>
        <taxon>Corallococcus</taxon>
    </lineage>
</organism>
<dbReference type="SUPFAM" id="SSF57095">
    <property type="entry name" value="Scorpion toxin-like"/>
    <property type="match status" value="1"/>
</dbReference>
<proteinExistence type="predicted"/>
<dbReference type="OrthoDB" id="5520512at2"/>